<keyword evidence="1" id="KW-0732">Signal</keyword>
<proteinExistence type="predicted"/>
<protein>
    <submittedName>
        <fullName evidence="2">Uncharacterized protein</fullName>
    </submittedName>
</protein>
<name>A0A5N6EHF6_9EURO</name>
<reference evidence="2 3" key="1">
    <citation type="submission" date="2019-04" db="EMBL/GenBank/DDBJ databases">
        <title>Fungal friends and foes A comparative genomics study of 23 Aspergillus species from section Flavi.</title>
        <authorList>
            <consortium name="DOE Joint Genome Institute"/>
            <person name="Kjaerbolling I."/>
            <person name="Vesth T.C."/>
            <person name="Frisvad J.C."/>
            <person name="Nybo J.L."/>
            <person name="Theobald S."/>
            <person name="Kildgaard S."/>
            <person name="Petersen T.I."/>
            <person name="Kuo A."/>
            <person name="Sato A."/>
            <person name="Lyhne E.K."/>
            <person name="Kogle M.E."/>
            <person name="Wiebenga A."/>
            <person name="Kun R.S."/>
            <person name="Lubbers R.J."/>
            <person name="Makela M.R."/>
            <person name="Barry K."/>
            <person name="Chovatia M."/>
            <person name="Clum A."/>
            <person name="Daum C."/>
            <person name="Haridas S."/>
            <person name="He G."/>
            <person name="LaButti K."/>
            <person name="Lipzen A."/>
            <person name="Mondo S."/>
            <person name="Pangilinan J."/>
            <person name="Riley R."/>
            <person name="Salamov A."/>
            <person name="Simmons B.A."/>
            <person name="Magnuson J.K."/>
            <person name="Henrissat B."/>
            <person name="Mortensen U.H."/>
            <person name="Larsen T.O."/>
            <person name="De vries R.P."/>
            <person name="Grigoriev I.V."/>
            <person name="Machida M."/>
            <person name="Baker S.E."/>
            <person name="Andersen M.R."/>
        </authorList>
    </citation>
    <scope>NUCLEOTIDE SEQUENCE [LARGE SCALE GENOMIC DNA]</scope>
    <source>
        <strain evidence="2 3">CBS 126849</strain>
    </source>
</reference>
<evidence type="ECO:0000313" key="2">
    <source>
        <dbReference type="EMBL" id="KAB8216455.1"/>
    </source>
</evidence>
<gene>
    <name evidence="2" type="ORF">BDV33DRAFT_207305</name>
</gene>
<keyword evidence="3" id="KW-1185">Reference proteome</keyword>
<accession>A0A5N6EHF6</accession>
<feature type="chain" id="PRO_5024842623" evidence="1">
    <location>
        <begin position="18"/>
        <end position="95"/>
    </location>
</feature>
<dbReference type="EMBL" id="ML733480">
    <property type="protein sequence ID" value="KAB8216455.1"/>
    <property type="molecule type" value="Genomic_DNA"/>
</dbReference>
<dbReference type="Proteomes" id="UP000326799">
    <property type="component" value="Unassembled WGS sequence"/>
</dbReference>
<dbReference type="AlphaFoldDB" id="A0A5N6EHF6"/>
<evidence type="ECO:0000313" key="3">
    <source>
        <dbReference type="Proteomes" id="UP000326799"/>
    </source>
</evidence>
<evidence type="ECO:0000256" key="1">
    <source>
        <dbReference type="SAM" id="SignalP"/>
    </source>
</evidence>
<sequence length="95" mass="10198">MKFSAFAFTLLFAGAFAAPNPAEKLEARMNCAQCIAVYSASSCTAPGAVENGCGSLAKNLDSAPKGSLANRYRFMDIGQIRRYDGYQRQLGLDGY</sequence>
<organism evidence="2 3">
    <name type="scientific">Aspergillus novoparasiticus</name>
    <dbReference type="NCBI Taxonomy" id="986946"/>
    <lineage>
        <taxon>Eukaryota</taxon>
        <taxon>Fungi</taxon>
        <taxon>Dikarya</taxon>
        <taxon>Ascomycota</taxon>
        <taxon>Pezizomycotina</taxon>
        <taxon>Eurotiomycetes</taxon>
        <taxon>Eurotiomycetidae</taxon>
        <taxon>Eurotiales</taxon>
        <taxon>Aspergillaceae</taxon>
        <taxon>Aspergillus</taxon>
        <taxon>Aspergillus subgen. Circumdati</taxon>
    </lineage>
</organism>
<feature type="signal peptide" evidence="1">
    <location>
        <begin position="1"/>
        <end position="17"/>
    </location>
</feature>